<dbReference type="AlphaFoldDB" id="Q30S60"/>
<dbReference type="HOGENOM" id="CLU_114025_0_0_7"/>
<dbReference type="InterPro" id="IPR036761">
    <property type="entry name" value="TTHA0802/YceI-like_sf"/>
</dbReference>
<feature type="signal peptide" evidence="1">
    <location>
        <begin position="1"/>
        <end position="20"/>
    </location>
</feature>
<dbReference type="STRING" id="326298.Suden_0893"/>
<dbReference type="Pfam" id="PF04264">
    <property type="entry name" value="YceI"/>
    <property type="match status" value="1"/>
</dbReference>
<dbReference type="KEGG" id="tdn:Suden_0893"/>
<dbReference type="eggNOG" id="COG2353">
    <property type="taxonomic scope" value="Bacteria"/>
</dbReference>
<keyword evidence="1" id="KW-0732">Signal</keyword>
<feature type="chain" id="PRO_5004219875" description="Lipid/polyisoprenoid-binding YceI-like domain-containing protein" evidence="1">
    <location>
        <begin position="21"/>
        <end position="209"/>
    </location>
</feature>
<evidence type="ECO:0000259" key="2">
    <source>
        <dbReference type="Pfam" id="PF04264"/>
    </source>
</evidence>
<feature type="domain" description="Lipid/polyisoprenoid-binding YceI-like" evidence="2">
    <location>
        <begin position="46"/>
        <end position="168"/>
    </location>
</feature>
<evidence type="ECO:0000313" key="4">
    <source>
        <dbReference type="Proteomes" id="UP000002714"/>
    </source>
</evidence>
<protein>
    <recommendedName>
        <fullName evidence="2">Lipid/polyisoprenoid-binding YceI-like domain-containing protein</fullName>
    </recommendedName>
</protein>
<accession>Q30S60</accession>
<dbReference type="OrthoDB" id="5292899at2"/>
<dbReference type="EMBL" id="CP000153">
    <property type="protein sequence ID" value="ABB44171.1"/>
    <property type="molecule type" value="Genomic_DNA"/>
</dbReference>
<dbReference type="RefSeq" id="WP_011372523.1">
    <property type="nucleotide sequence ID" value="NC_007575.1"/>
</dbReference>
<dbReference type="Proteomes" id="UP000002714">
    <property type="component" value="Chromosome"/>
</dbReference>
<organism evidence="3 4">
    <name type="scientific">Sulfurimonas denitrificans (strain ATCC 33889 / DSM 1251)</name>
    <name type="common">Thiomicrospira denitrificans (strain ATCC 33889 / DSM 1251)</name>
    <dbReference type="NCBI Taxonomy" id="326298"/>
    <lineage>
        <taxon>Bacteria</taxon>
        <taxon>Pseudomonadati</taxon>
        <taxon>Campylobacterota</taxon>
        <taxon>Epsilonproteobacteria</taxon>
        <taxon>Campylobacterales</taxon>
        <taxon>Sulfurimonadaceae</taxon>
        <taxon>Sulfurimonas</taxon>
    </lineage>
</organism>
<name>Q30S60_SULDN</name>
<dbReference type="Gene3D" id="2.40.128.110">
    <property type="entry name" value="Lipid/polyisoprenoid-binding, YceI-like"/>
    <property type="match status" value="1"/>
</dbReference>
<dbReference type="InterPro" id="IPR007372">
    <property type="entry name" value="Lipid/polyisoprenoid-bd_YceI"/>
</dbReference>
<reference evidence="3 4" key="1">
    <citation type="journal article" date="2008" name="Appl. Environ. Microbiol.">
        <title>Genome of the epsilonproteobacterial chemolithoautotroph Sulfurimonas denitrificans.</title>
        <authorList>
            <person name="Sievert S.M."/>
            <person name="Scott K.M."/>
            <person name="Klotz M.G."/>
            <person name="Chain P.S.G."/>
            <person name="Hauser L.J."/>
            <person name="Hemp J."/>
            <person name="Huegler M."/>
            <person name="Land M."/>
            <person name="Lapidus A."/>
            <person name="Larimer F.W."/>
            <person name="Lucas S."/>
            <person name="Malfatti S.A."/>
            <person name="Meyer F."/>
            <person name="Paulsen I.T."/>
            <person name="Ren Q."/>
            <person name="Simon J."/>
            <person name="Bailey K."/>
            <person name="Diaz E."/>
            <person name="Fitzpatrick K.A."/>
            <person name="Glover B."/>
            <person name="Gwatney N."/>
            <person name="Korajkic A."/>
            <person name="Long A."/>
            <person name="Mobberley J.M."/>
            <person name="Pantry S.N."/>
            <person name="Pazder G."/>
            <person name="Peterson S."/>
            <person name="Quintanilla J.D."/>
            <person name="Sprinkle R."/>
            <person name="Stephens J."/>
            <person name="Thomas P."/>
            <person name="Vaughn R."/>
            <person name="Weber M.J."/>
            <person name="Wooten L.L."/>
        </authorList>
    </citation>
    <scope>NUCLEOTIDE SEQUENCE [LARGE SCALE GENOMIC DNA]</scope>
    <source>
        <strain evidence="4">ATCC 33889 / DSM 1251</strain>
    </source>
</reference>
<proteinExistence type="predicted"/>
<sequence length="209" mass="22614">MKNVILSALVVLSFAFNVNASEKSGCTLAQNGNVEVSWTGYKTPKKVGVNGTFDKVTYVGVAPSGEDFRSILVGSSVVIDSSSVNSKHEDRDSKLANFFFGLMSDKNINAKILDIKADKRVKDAPRTGQLNVEIEMNGVKKITPMTYSFSDGIFEAKGSIDLLEFSANEALAGINKACYDLHEGKTWSDVGIGFKTKIEATLCQVKAIK</sequence>
<gene>
    <name evidence="3" type="ordered locus">Suden_0893</name>
</gene>
<evidence type="ECO:0000313" key="3">
    <source>
        <dbReference type="EMBL" id="ABB44171.1"/>
    </source>
</evidence>
<keyword evidence="4" id="KW-1185">Reference proteome</keyword>
<evidence type="ECO:0000256" key="1">
    <source>
        <dbReference type="SAM" id="SignalP"/>
    </source>
</evidence>